<dbReference type="SUPFAM" id="SSF56784">
    <property type="entry name" value="HAD-like"/>
    <property type="match status" value="1"/>
</dbReference>
<evidence type="ECO:0000313" key="1">
    <source>
        <dbReference type="EMBL" id="CAD9422731.1"/>
    </source>
</evidence>
<dbReference type="InterPro" id="IPR023214">
    <property type="entry name" value="HAD_sf"/>
</dbReference>
<dbReference type="InterPro" id="IPR036412">
    <property type="entry name" value="HAD-like_sf"/>
</dbReference>
<reference evidence="1" key="1">
    <citation type="submission" date="2021-01" db="EMBL/GenBank/DDBJ databases">
        <authorList>
            <person name="Corre E."/>
            <person name="Pelletier E."/>
            <person name="Niang G."/>
            <person name="Scheremetjew M."/>
            <person name="Finn R."/>
            <person name="Kale V."/>
            <person name="Holt S."/>
            <person name="Cochrane G."/>
            <person name="Meng A."/>
            <person name="Brown T."/>
            <person name="Cohen L."/>
        </authorList>
    </citation>
    <scope>NUCLEOTIDE SEQUENCE</scope>
    <source>
        <strain evidence="1">RCC1693</strain>
    </source>
</reference>
<dbReference type="EMBL" id="HBGT01019764">
    <property type="protein sequence ID" value="CAD9422731.1"/>
    <property type="molecule type" value="Transcribed_RNA"/>
</dbReference>
<sequence length="150" mass="15701">MTTAAARGVPMLVTNPDLVRPGSMAPMPGRLGKLYAGELGGEVTYIGKPHNGANTNGVYDRALAILAEQGVSDLDRVCMVGDAMETDIRGAALNGLGGSVLIGHGIHSESLGLEQGKGAGETMDQGRLEELLEGYDDEERPTHAIPAFNW</sequence>
<name>A0A7S2CE64_9STRA</name>
<protein>
    <submittedName>
        <fullName evidence="1">Uncharacterized protein</fullName>
    </submittedName>
</protein>
<dbReference type="Gene3D" id="3.40.50.1000">
    <property type="entry name" value="HAD superfamily/HAD-like"/>
    <property type="match status" value="2"/>
</dbReference>
<accession>A0A7S2CE64</accession>
<gene>
    <name evidence="1" type="ORF">FPAR1323_LOCUS10379</name>
</gene>
<proteinExistence type="predicted"/>
<dbReference type="AlphaFoldDB" id="A0A7S2CE64"/>
<organism evidence="1">
    <name type="scientific">Florenciella parvula</name>
    <dbReference type="NCBI Taxonomy" id="236787"/>
    <lineage>
        <taxon>Eukaryota</taxon>
        <taxon>Sar</taxon>
        <taxon>Stramenopiles</taxon>
        <taxon>Ochrophyta</taxon>
        <taxon>Dictyochophyceae</taxon>
        <taxon>Florenciellales</taxon>
        <taxon>Florenciella</taxon>
    </lineage>
</organism>
<dbReference type="Pfam" id="PF13242">
    <property type="entry name" value="Hydrolase_like"/>
    <property type="match status" value="1"/>
</dbReference>